<reference evidence="1" key="2">
    <citation type="submission" date="2020-10" db="EMBL/GenBank/DDBJ databases">
        <title>Comparative genomics of the Acetobacterium genus.</title>
        <authorList>
            <person name="Marshall C."/>
            <person name="May H."/>
            <person name="Norman S."/>
        </authorList>
    </citation>
    <scope>NUCLEOTIDE SEQUENCE</scope>
    <source>
        <strain evidence="1">DER-2019</strain>
    </source>
</reference>
<keyword evidence="2" id="KW-1185">Reference proteome</keyword>
<evidence type="ECO:0000313" key="2">
    <source>
        <dbReference type="Proteomes" id="UP000616595"/>
    </source>
</evidence>
<comment type="caution">
    <text evidence="1">The sequence shown here is derived from an EMBL/GenBank/DDBJ whole genome shotgun (WGS) entry which is preliminary data.</text>
</comment>
<name>A0A923KX22_9FIRM</name>
<dbReference type="OrthoDB" id="3186597at2"/>
<organism evidence="1 2">
    <name type="scientific">Acetobacterium paludosum</name>
    <dbReference type="NCBI Taxonomy" id="52693"/>
    <lineage>
        <taxon>Bacteria</taxon>
        <taxon>Bacillati</taxon>
        <taxon>Bacillota</taxon>
        <taxon>Clostridia</taxon>
        <taxon>Eubacteriales</taxon>
        <taxon>Eubacteriaceae</taxon>
        <taxon>Acetobacterium</taxon>
    </lineage>
</organism>
<dbReference type="AlphaFoldDB" id="A0A923KX22"/>
<dbReference type="RefSeq" id="WP_148566059.1">
    <property type="nucleotide sequence ID" value="NZ_RXYA01000003.1"/>
</dbReference>
<evidence type="ECO:0000313" key="1">
    <source>
        <dbReference type="EMBL" id="MBC3888768.1"/>
    </source>
</evidence>
<reference evidence="1" key="1">
    <citation type="submission" date="2019-10" db="EMBL/GenBank/DDBJ databases">
        <authorList>
            <person name="Ross D.E."/>
            <person name="Gulliver D."/>
        </authorList>
    </citation>
    <scope>NUCLEOTIDE SEQUENCE</scope>
    <source>
        <strain evidence="1">DER-2019</strain>
    </source>
</reference>
<protein>
    <submittedName>
        <fullName evidence="1">Uncharacterized protein</fullName>
    </submittedName>
</protein>
<dbReference type="Proteomes" id="UP000616595">
    <property type="component" value="Unassembled WGS sequence"/>
</dbReference>
<dbReference type="EMBL" id="WJBD01000012">
    <property type="protein sequence ID" value="MBC3888768.1"/>
    <property type="molecule type" value="Genomic_DNA"/>
</dbReference>
<sequence>MVITWNEIIELNKRVKENKLDYKVHLSDACGGQSMWIESLKPDNSFADLDDLNKLIEGYFTKIKAEIVYSWDKKSFWMKDRSF</sequence>
<proteinExistence type="predicted"/>
<gene>
    <name evidence="1" type="ORF">GH810_10635</name>
</gene>
<accession>A0A923KX22</accession>